<dbReference type="GO" id="GO:0008320">
    <property type="term" value="F:protein transmembrane transporter activity"/>
    <property type="evidence" value="ECO:0007669"/>
    <property type="project" value="TreeGrafter"/>
</dbReference>
<dbReference type="GO" id="GO:0030943">
    <property type="term" value="F:mitochondrion targeting sequence binding"/>
    <property type="evidence" value="ECO:0007669"/>
    <property type="project" value="TreeGrafter"/>
</dbReference>
<evidence type="ECO:0000256" key="11">
    <source>
        <dbReference type="SAM" id="Phobius"/>
    </source>
</evidence>
<keyword evidence="7" id="KW-0496">Mitochondrion</keyword>
<evidence type="ECO:0000256" key="7">
    <source>
        <dbReference type="ARBA" id="ARBA00023128"/>
    </source>
</evidence>
<evidence type="ECO:0000256" key="2">
    <source>
        <dbReference type="ARBA" id="ARBA00022692"/>
    </source>
</evidence>
<evidence type="ECO:0000256" key="4">
    <source>
        <dbReference type="ARBA" id="ARBA00022787"/>
    </source>
</evidence>
<protein>
    <submittedName>
        <fullName evidence="12">Mitochondrial import receptor subunit TOM70</fullName>
    </submittedName>
</protein>
<dbReference type="InterPro" id="IPR019734">
    <property type="entry name" value="TPR_rpt"/>
</dbReference>
<evidence type="ECO:0000256" key="9">
    <source>
        <dbReference type="ARBA" id="ARBA00038030"/>
    </source>
</evidence>
<evidence type="ECO:0000256" key="10">
    <source>
        <dbReference type="PROSITE-ProRule" id="PRU00339"/>
    </source>
</evidence>
<name>A0A922HY48_DERFA</name>
<feature type="transmembrane region" description="Helical" evidence="11">
    <location>
        <begin position="19"/>
        <end position="38"/>
    </location>
</feature>
<keyword evidence="3" id="KW-0677">Repeat</keyword>
<comment type="subcellular location">
    <subcellularLocation>
        <location evidence="1">Mitochondrion outer membrane</location>
        <topology evidence="1">Single-pass membrane protein</topology>
    </subcellularLocation>
</comment>
<reference evidence="12" key="2">
    <citation type="journal article" date="2022" name="Res Sq">
        <title>Comparative Genomics Reveals Insights into the Divergent Evolution of Astigmatic Mites and Household Pest Adaptations.</title>
        <authorList>
            <person name="Xiong Q."/>
            <person name="Wan A.T.-Y."/>
            <person name="Liu X.-Y."/>
            <person name="Fung C.S.-H."/>
            <person name="Xiao X."/>
            <person name="Malainual N."/>
            <person name="Hou J."/>
            <person name="Wang L."/>
            <person name="Wang M."/>
            <person name="Yang K."/>
            <person name="Cui Y."/>
            <person name="Leung E."/>
            <person name="Nong W."/>
            <person name="Shin S.-K."/>
            <person name="Au S."/>
            <person name="Jeong K.Y."/>
            <person name="Chew F.T."/>
            <person name="Hui J."/>
            <person name="Leung T.F."/>
            <person name="Tungtrongchitr A."/>
            <person name="Zhong N."/>
            <person name="Liu Z."/>
            <person name="Tsui S."/>
        </authorList>
    </citation>
    <scope>NUCLEOTIDE SEQUENCE</scope>
    <source>
        <strain evidence="12">Derf</strain>
        <tissue evidence="12">Whole organism</tissue>
    </source>
</reference>
<dbReference type="GO" id="GO:0045039">
    <property type="term" value="P:protein insertion into mitochondrial inner membrane"/>
    <property type="evidence" value="ECO:0007669"/>
    <property type="project" value="TreeGrafter"/>
</dbReference>
<organism evidence="12 13">
    <name type="scientific">Dermatophagoides farinae</name>
    <name type="common">American house dust mite</name>
    <dbReference type="NCBI Taxonomy" id="6954"/>
    <lineage>
        <taxon>Eukaryota</taxon>
        <taxon>Metazoa</taxon>
        <taxon>Ecdysozoa</taxon>
        <taxon>Arthropoda</taxon>
        <taxon>Chelicerata</taxon>
        <taxon>Arachnida</taxon>
        <taxon>Acari</taxon>
        <taxon>Acariformes</taxon>
        <taxon>Sarcoptiformes</taxon>
        <taxon>Astigmata</taxon>
        <taxon>Psoroptidia</taxon>
        <taxon>Analgoidea</taxon>
        <taxon>Pyroglyphidae</taxon>
        <taxon>Dermatophagoidinae</taxon>
        <taxon>Dermatophagoides</taxon>
    </lineage>
</organism>
<dbReference type="InterPro" id="IPR011990">
    <property type="entry name" value="TPR-like_helical_dom_sf"/>
</dbReference>
<sequence length="517" mass="60604">MLTITGLPSKLMSSNRIKLMLLATPVLIGSGLCLYYYYYYNNGGKSKKTKEVVRDPMKIRLIEAVELKNKGNQLFRAKNYEEALKMYTEAIQLCPPDKRKEMSLFYQNRAACHVHMKQFQQVIHDSTKAIEYNRYYVKAYLRRGIAYEIMVNYEDACYDFYVASNLSQFQNFDYMYLLSECMEKYAYKRAEQVMAKRSVYTFQKYLFKHILNKFTRDPLKQLGEKLMGNDYDSIISHLLTSDDDLNEDDSLLKGTIELYIGKHDDGRKRLMRLIDTSDHVDYKVNALLKLAEHSLQNNQFEKTEHYLRDAAALDIDNPDLYYVRSQLHIAQRRYEESTQDLKRAIELDPSFVVAIGQRLYIKYKQCIMTKNFIGKEQIIQEFKSQIQRFSTCNELLMLYFQILLSENKTSDASTIVQQALDNEPDNPTLYVYRSLICSEENSLDKAKNLDQALELDSRCSFAYEMLSDWFTKLENFPRAIDYLEKAINNSTAFEDVENLIAKQKALTMKLQFQSTLG</sequence>
<keyword evidence="8 11" id="KW-0472">Membrane</keyword>
<keyword evidence="2 11" id="KW-0812">Transmembrane</keyword>
<evidence type="ECO:0000256" key="6">
    <source>
        <dbReference type="ARBA" id="ARBA00022989"/>
    </source>
</evidence>
<evidence type="ECO:0000256" key="8">
    <source>
        <dbReference type="ARBA" id="ARBA00023136"/>
    </source>
</evidence>
<keyword evidence="6 11" id="KW-1133">Transmembrane helix</keyword>
<proteinExistence type="inferred from homology"/>
<evidence type="ECO:0000313" key="12">
    <source>
        <dbReference type="EMBL" id="KAH9510451.1"/>
    </source>
</evidence>
<comment type="caution">
    <text evidence="12">The sequence shown here is derived from an EMBL/GenBank/DDBJ whole genome shotgun (WGS) entry which is preliminary data.</text>
</comment>
<dbReference type="EMBL" id="ASGP02000004">
    <property type="protein sequence ID" value="KAH9510451.1"/>
    <property type="molecule type" value="Genomic_DNA"/>
</dbReference>
<comment type="similarity">
    <text evidence="9">Belongs to the Tom70 family.</text>
</comment>
<dbReference type="GO" id="GO:0030150">
    <property type="term" value="P:protein import into mitochondrial matrix"/>
    <property type="evidence" value="ECO:0007669"/>
    <property type="project" value="TreeGrafter"/>
</dbReference>
<reference evidence="12" key="1">
    <citation type="submission" date="2013-05" db="EMBL/GenBank/DDBJ databases">
        <authorList>
            <person name="Yim A.K.Y."/>
            <person name="Chan T.F."/>
            <person name="Ji K.M."/>
            <person name="Liu X.Y."/>
            <person name="Zhou J.W."/>
            <person name="Li R.Q."/>
            <person name="Yang K.Y."/>
            <person name="Li J."/>
            <person name="Li M."/>
            <person name="Law P.T.W."/>
            <person name="Wu Y.L."/>
            <person name="Cai Z.L."/>
            <person name="Qin H."/>
            <person name="Bao Y."/>
            <person name="Leung R.K.K."/>
            <person name="Ng P.K.S."/>
            <person name="Zou J."/>
            <person name="Zhong X.J."/>
            <person name="Ran P.X."/>
            <person name="Zhong N.S."/>
            <person name="Liu Z.G."/>
            <person name="Tsui S.K.W."/>
        </authorList>
    </citation>
    <scope>NUCLEOTIDE SEQUENCE</scope>
    <source>
        <strain evidence="12">Derf</strain>
        <tissue evidence="12">Whole organism</tissue>
    </source>
</reference>
<dbReference type="PROSITE" id="PS50005">
    <property type="entry name" value="TPR"/>
    <property type="match status" value="2"/>
</dbReference>
<dbReference type="Gene3D" id="1.25.40.10">
    <property type="entry name" value="Tetratricopeptide repeat domain"/>
    <property type="match status" value="2"/>
</dbReference>
<keyword evidence="12" id="KW-0675">Receptor</keyword>
<keyword evidence="4" id="KW-1000">Mitochondrion outer membrane</keyword>
<dbReference type="SUPFAM" id="SSF48452">
    <property type="entry name" value="TPR-like"/>
    <property type="match status" value="1"/>
</dbReference>
<evidence type="ECO:0000313" key="13">
    <source>
        <dbReference type="Proteomes" id="UP000790347"/>
    </source>
</evidence>
<keyword evidence="13" id="KW-1185">Reference proteome</keyword>
<keyword evidence="5 10" id="KW-0802">TPR repeat</keyword>
<dbReference type="PANTHER" id="PTHR46208:SF1">
    <property type="entry name" value="MITOCHONDRIAL IMPORT RECEPTOR SUBUNIT TOM70"/>
    <property type="match status" value="1"/>
</dbReference>
<dbReference type="Proteomes" id="UP000790347">
    <property type="component" value="Unassembled WGS sequence"/>
</dbReference>
<dbReference type="AlphaFoldDB" id="A0A922HY48"/>
<feature type="repeat" description="TPR" evidence="10">
    <location>
        <begin position="318"/>
        <end position="351"/>
    </location>
</feature>
<dbReference type="PANTHER" id="PTHR46208">
    <property type="entry name" value="MITOCHONDRIAL IMPORT RECEPTOR SUBUNIT TOM70"/>
    <property type="match status" value="1"/>
</dbReference>
<dbReference type="SMART" id="SM00028">
    <property type="entry name" value="TPR"/>
    <property type="match status" value="6"/>
</dbReference>
<gene>
    <name evidence="12" type="primary">TOMM70A_3</name>
    <name evidence="12" type="ORF">DERF_008970</name>
</gene>
<evidence type="ECO:0000256" key="3">
    <source>
        <dbReference type="ARBA" id="ARBA00022737"/>
    </source>
</evidence>
<feature type="repeat" description="TPR" evidence="10">
    <location>
        <begin position="64"/>
        <end position="97"/>
    </location>
</feature>
<dbReference type="Pfam" id="PF00515">
    <property type="entry name" value="TPR_1"/>
    <property type="match status" value="1"/>
</dbReference>
<evidence type="ECO:0000256" key="1">
    <source>
        <dbReference type="ARBA" id="ARBA00004572"/>
    </source>
</evidence>
<dbReference type="GO" id="GO:0005741">
    <property type="term" value="C:mitochondrial outer membrane"/>
    <property type="evidence" value="ECO:0007669"/>
    <property type="project" value="UniProtKB-SubCell"/>
</dbReference>
<evidence type="ECO:0000256" key="5">
    <source>
        <dbReference type="ARBA" id="ARBA00022803"/>
    </source>
</evidence>
<accession>A0A922HY48</accession>
<dbReference type="Pfam" id="PF13181">
    <property type="entry name" value="TPR_8"/>
    <property type="match status" value="1"/>
</dbReference>